<organism evidence="1 2">
    <name type="scientific">Dreissena polymorpha</name>
    <name type="common">Zebra mussel</name>
    <name type="synonym">Mytilus polymorpha</name>
    <dbReference type="NCBI Taxonomy" id="45954"/>
    <lineage>
        <taxon>Eukaryota</taxon>
        <taxon>Metazoa</taxon>
        <taxon>Spiralia</taxon>
        <taxon>Lophotrochozoa</taxon>
        <taxon>Mollusca</taxon>
        <taxon>Bivalvia</taxon>
        <taxon>Autobranchia</taxon>
        <taxon>Heteroconchia</taxon>
        <taxon>Euheterodonta</taxon>
        <taxon>Imparidentia</taxon>
        <taxon>Neoheterodontei</taxon>
        <taxon>Myida</taxon>
        <taxon>Dreissenoidea</taxon>
        <taxon>Dreissenidae</taxon>
        <taxon>Dreissena</taxon>
    </lineage>
</organism>
<proteinExistence type="predicted"/>
<reference evidence="1" key="1">
    <citation type="journal article" date="2019" name="bioRxiv">
        <title>The Genome of the Zebra Mussel, Dreissena polymorpha: A Resource for Invasive Species Research.</title>
        <authorList>
            <person name="McCartney M.A."/>
            <person name="Auch B."/>
            <person name="Kono T."/>
            <person name="Mallez S."/>
            <person name="Zhang Y."/>
            <person name="Obille A."/>
            <person name="Becker A."/>
            <person name="Abrahante J.E."/>
            <person name="Garbe J."/>
            <person name="Badalamenti J.P."/>
            <person name="Herman A."/>
            <person name="Mangelson H."/>
            <person name="Liachko I."/>
            <person name="Sullivan S."/>
            <person name="Sone E.D."/>
            <person name="Koren S."/>
            <person name="Silverstein K.A.T."/>
            <person name="Beckman K.B."/>
            <person name="Gohl D.M."/>
        </authorList>
    </citation>
    <scope>NUCLEOTIDE SEQUENCE</scope>
    <source>
        <strain evidence="1">Duluth1</strain>
        <tissue evidence="1">Whole animal</tissue>
    </source>
</reference>
<reference evidence="1" key="2">
    <citation type="submission" date="2020-11" db="EMBL/GenBank/DDBJ databases">
        <authorList>
            <person name="McCartney M.A."/>
            <person name="Auch B."/>
            <person name="Kono T."/>
            <person name="Mallez S."/>
            <person name="Becker A."/>
            <person name="Gohl D.M."/>
            <person name="Silverstein K.A.T."/>
            <person name="Koren S."/>
            <person name="Bechman K.B."/>
            <person name="Herman A."/>
            <person name="Abrahante J.E."/>
            <person name="Garbe J."/>
        </authorList>
    </citation>
    <scope>NUCLEOTIDE SEQUENCE</scope>
    <source>
        <strain evidence="1">Duluth1</strain>
        <tissue evidence="1">Whole animal</tissue>
    </source>
</reference>
<dbReference type="Proteomes" id="UP000828390">
    <property type="component" value="Unassembled WGS sequence"/>
</dbReference>
<accession>A0A9D3Z4W2</accession>
<comment type="caution">
    <text evidence="1">The sequence shown here is derived from an EMBL/GenBank/DDBJ whole genome shotgun (WGS) entry which is preliminary data.</text>
</comment>
<protein>
    <submittedName>
        <fullName evidence="1">Uncharacterized protein</fullName>
    </submittedName>
</protein>
<dbReference type="AlphaFoldDB" id="A0A9D3Z4W2"/>
<dbReference type="EMBL" id="JAIWYP010000014">
    <property type="protein sequence ID" value="KAH3710676.1"/>
    <property type="molecule type" value="Genomic_DNA"/>
</dbReference>
<sequence length="57" mass="6555">MNTNHPEAAVIARDLYIAHVMSSFHIENNTLSYFRHARDLKTEAGLNPRSWASKSER</sequence>
<keyword evidence="2" id="KW-1185">Reference proteome</keyword>
<evidence type="ECO:0000313" key="1">
    <source>
        <dbReference type="EMBL" id="KAH3710676.1"/>
    </source>
</evidence>
<evidence type="ECO:0000313" key="2">
    <source>
        <dbReference type="Proteomes" id="UP000828390"/>
    </source>
</evidence>
<gene>
    <name evidence="1" type="ORF">DPMN_070167</name>
</gene>
<name>A0A9D3Z4W2_DREPO</name>